<dbReference type="SUPFAM" id="SSF48452">
    <property type="entry name" value="TPR-like"/>
    <property type="match status" value="1"/>
</dbReference>
<keyword evidence="4" id="KW-0472">Membrane</keyword>
<keyword evidence="5" id="KW-0998">Cell outer membrane</keyword>
<feature type="domain" description="SusD-like N-terminal" evidence="8">
    <location>
        <begin position="101"/>
        <end position="223"/>
    </location>
</feature>
<dbReference type="RefSeq" id="WP_118421235.1">
    <property type="nucleotide sequence ID" value="NZ_QRZF01000004.1"/>
</dbReference>
<keyword evidence="3 6" id="KW-0732">Signal</keyword>
<evidence type="ECO:0000313" key="10">
    <source>
        <dbReference type="Proteomes" id="UP000283850"/>
    </source>
</evidence>
<evidence type="ECO:0000313" key="9">
    <source>
        <dbReference type="EMBL" id="RGV55419.1"/>
    </source>
</evidence>
<protein>
    <submittedName>
        <fullName evidence="9">RagB/SusD family nutrient uptake outer membrane protein</fullName>
    </submittedName>
</protein>
<dbReference type="Gene3D" id="1.25.40.390">
    <property type="match status" value="1"/>
</dbReference>
<reference evidence="9 10" key="1">
    <citation type="submission" date="2018-08" db="EMBL/GenBank/DDBJ databases">
        <title>A genome reference for cultivated species of the human gut microbiota.</title>
        <authorList>
            <person name="Zou Y."/>
            <person name="Xue W."/>
            <person name="Luo G."/>
        </authorList>
    </citation>
    <scope>NUCLEOTIDE SEQUENCE [LARGE SCALE GENOMIC DNA]</scope>
    <source>
        <strain evidence="9 10">AF14-32</strain>
    </source>
</reference>
<feature type="signal peptide" evidence="6">
    <location>
        <begin position="1"/>
        <end position="18"/>
    </location>
</feature>
<evidence type="ECO:0000256" key="6">
    <source>
        <dbReference type="SAM" id="SignalP"/>
    </source>
</evidence>
<sequence length="564" mass="64232">MKKIYLLIGIVASIFLSSCEDFLTTYPQNQLTAGTFFKTDDDFAAAANGMYSVMTGYPSEFFPMIDGITPFAGETATSRCGVFNPYNGRLPMVSSSLDFTRQCWQNMYKGIACANNILTNTEKPANVSQQVFDRTLGEAYFIRGYAYFTLVTLFGDVPLFTEPQVSYDQVLKPRTPKSEVITQIIADFEKAKQLLPSVKEYRGTANLGRASKGAAQAFLGKVYVYEERWADAQKEFAALVDVQNPDYDLTPHYYDQFWPDGENGIESIYEIQYDPSRPAATGQYAMNRFMDFINPPAEANMNFTGGFGYLEPTEYYCDLFETLNGYKVASTYIDRTDATPGPIFNYNYESKDPQFNATAPYEIRDPRLKYTVWYEDSPTVDEFIQKTGQNNANFKSRYSKTSNHCVVKYIVGKLGGKGGYSPMNMIVMRYADVLLLYAETCIHENDLSKAVSLINRVRNRVKMPSVEQIGTVQGVDIAGNKENLMKYLQQERFRELGFEWGHMMFDMARWDILVSELKEYWTPGRDGWPAFSNIALQFTKDCYLFPIPEQEMTSNPLLKQNPGY</sequence>
<evidence type="ECO:0000256" key="3">
    <source>
        <dbReference type="ARBA" id="ARBA00022729"/>
    </source>
</evidence>
<dbReference type="InterPro" id="IPR033985">
    <property type="entry name" value="SusD-like_N"/>
</dbReference>
<feature type="domain" description="RagB/SusD" evidence="7">
    <location>
        <begin position="266"/>
        <end position="564"/>
    </location>
</feature>
<gene>
    <name evidence="9" type="ORF">DWW10_07710</name>
</gene>
<comment type="similarity">
    <text evidence="2">Belongs to the SusD family.</text>
</comment>
<evidence type="ECO:0000256" key="2">
    <source>
        <dbReference type="ARBA" id="ARBA00006275"/>
    </source>
</evidence>
<dbReference type="EMBL" id="QRZF01000004">
    <property type="protein sequence ID" value="RGV55419.1"/>
    <property type="molecule type" value="Genomic_DNA"/>
</dbReference>
<dbReference type="GO" id="GO:0009279">
    <property type="term" value="C:cell outer membrane"/>
    <property type="evidence" value="ECO:0007669"/>
    <property type="project" value="UniProtKB-SubCell"/>
</dbReference>
<evidence type="ECO:0000259" key="7">
    <source>
        <dbReference type="Pfam" id="PF07980"/>
    </source>
</evidence>
<organism evidence="9 10">
    <name type="scientific">Bacteroides intestinalis</name>
    <dbReference type="NCBI Taxonomy" id="329854"/>
    <lineage>
        <taxon>Bacteria</taxon>
        <taxon>Pseudomonadati</taxon>
        <taxon>Bacteroidota</taxon>
        <taxon>Bacteroidia</taxon>
        <taxon>Bacteroidales</taxon>
        <taxon>Bacteroidaceae</taxon>
        <taxon>Bacteroides</taxon>
    </lineage>
</organism>
<dbReference type="InterPro" id="IPR012944">
    <property type="entry name" value="SusD_RagB_dom"/>
</dbReference>
<evidence type="ECO:0000256" key="4">
    <source>
        <dbReference type="ARBA" id="ARBA00023136"/>
    </source>
</evidence>
<evidence type="ECO:0000256" key="5">
    <source>
        <dbReference type="ARBA" id="ARBA00023237"/>
    </source>
</evidence>
<dbReference type="InterPro" id="IPR011990">
    <property type="entry name" value="TPR-like_helical_dom_sf"/>
</dbReference>
<dbReference type="Pfam" id="PF07980">
    <property type="entry name" value="SusD_RagB"/>
    <property type="match status" value="1"/>
</dbReference>
<dbReference type="Proteomes" id="UP000283850">
    <property type="component" value="Unassembled WGS sequence"/>
</dbReference>
<dbReference type="AlphaFoldDB" id="A0A412YD30"/>
<proteinExistence type="inferred from homology"/>
<evidence type="ECO:0000259" key="8">
    <source>
        <dbReference type="Pfam" id="PF14322"/>
    </source>
</evidence>
<dbReference type="Pfam" id="PF14322">
    <property type="entry name" value="SusD-like_3"/>
    <property type="match status" value="1"/>
</dbReference>
<comment type="caution">
    <text evidence="9">The sequence shown here is derived from an EMBL/GenBank/DDBJ whole genome shotgun (WGS) entry which is preliminary data.</text>
</comment>
<name>A0A412YD30_9BACE</name>
<feature type="chain" id="PRO_5019002420" evidence="6">
    <location>
        <begin position="19"/>
        <end position="564"/>
    </location>
</feature>
<accession>A0A412YD30</accession>
<dbReference type="PROSITE" id="PS51257">
    <property type="entry name" value="PROKAR_LIPOPROTEIN"/>
    <property type="match status" value="1"/>
</dbReference>
<evidence type="ECO:0000256" key="1">
    <source>
        <dbReference type="ARBA" id="ARBA00004442"/>
    </source>
</evidence>
<comment type="subcellular location">
    <subcellularLocation>
        <location evidence="1">Cell outer membrane</location>
    </subcellularLocation>
</comment>